<feature type="region of interest" description="Disordered" evidence="1">
    <location>
        <begin position="169"/>
        <end position="196"/>
    </location>
</feature>
<accession>A0A9W8PUB4</accession>
<dbReference type="Proteomes" id="UP001152130">
    <property type="component" value="Unassembled WGS sequence"/>
</dbReference>
<dbReference type="EMBL" id="JAPDHF010000006">
    <property type="protein sequence ID" value="KAJ4016692.1"/>
    <property type="molecule type" value="Genomic_DNA"/>
</dbReference>
<evidence type="ECO:0000313" key="2">
    <source>
        <dbReference type="EMBL" id="KAJ4016692.1"/>
    </source>
</evidence>
<comment type="caution">
    <text evidence="2">The sequence shown here is derived from an EMBL/GenBank/DDBJ whole genome shotgun (WGS) entry which is preliminary data.</text>
</comment>
<proteinExistence type="predicted"/>
<evidence type="ECO:0000256" key="1">
    <source>
        <dbReference type="SAM" id="MobiDB-lite"/>
    </source>
</evidence>
<gene>
    <name evidence="2" type="ORF">NW766_004890</name>
</gene>
<evidence type="ECO:0000313" key="3">
    <source>
        <dbReference type="Proteomes" id="UP001152130"/>
    </source>
</evidence>
<dbReference type="OrthoDB" id="5305386at2759"/>
<protein>
    <submittedName>
        <fullName evidence="2">Uncharacterized protein</fullName>
    </submittedName>
</protein>
<name>A0A9W8PUB4_9HYPO</name>
<sequence length="309" mass="34829">MEFDEFSFWDKDGSLSGKDITNAQRNALYNLLNKEYGAIEFLESFPFLIIGCQDGPPDENKRPFSIAGAIAFWVDADDFDFLPVFGDFALGDPIQVDESILDQITLLEVPSKGITLRLANLWPECDAISVLWDMLVVELPLVDHEAHRDRLKGLPSNIYGCSLRLHYNNGPLPNTQRKRTRETEPEPTTYSQQIHHDTDHVTDKTLYPGTMIGSAGQEGELCSTVTAGILIEKGNEQRLTCSFHCWEDQHKKHSNQFGSSDTIMKTFQILQGNNSGSAVGYVKERISQTDIALAKLRYTMMVWHLRTGL</sequence>
<organism evidence="2 3">
    <name type="scientific">Fusarium irregulare</name>
    <dbReference type="NCBI Taxonomy" id="2494466"/>
    <lineage>
        <taxon>Eukaryota</taxon>
        <taxon>Fungi</taxon>
        <taxon>Dikarya</taxon>
        <taxon>Ascomycota</taxon>
        <taxon>Pezizomycotina</taxon>
        <taxon>Sordariomycetes</taxon>
        <taxon>Hypocreomycetidae</taxon>
        <taxon>Hypocreales</taxon>
        <taxon>Nectriaceae</taxon>
        <taxon>Fusarium</taxon>
        <taxon>Fusarium incarnatum-equiseti species complex</taxon>
    </lineage>
</organism>
<reference evidence="2" key="1">
    <citation type="submission" date="2022-10" db="EMBL/GenBank/DDBJ databases">
        <title>Fusarium specimens isolated from Avocado Roots.</title>
        <authorList>
            <person name="Stajich J."/>
            <person name="Roper C."/>
            <person name="Heimlech-Rivalta G."/>
        </authorList>
    </citation>
    <scope>NUCLEOTIDE SEQUENCE</scope>
    <source>
        <strain evidence="2">CF00143</strain>
    </source>
</reference>
<dbReference type="AlphaFoldDB" id="A0A9W8PUB4"/>
<keyword evidence="3" id="KW-1185">Reference proteome</keyword>